<evidence type="ECO:0000259" key="1">
    <source>
        <dbReference type="PROSITE" id="PS50994"/>
    </source>
</evidence>
<dbReference type="SUPFAM" id="SSF53098">
    <property type="entry name" value="Ribonuclease H-like"/>
    <property type="match status" value="1"/>
</dbReference>
<dbReference type="InterPro" id="IPR036397">
    <property type="entry name" value="RNaseH_sf"/>
</dbReference>
<protein>
    <submittedName>
        <fullName evidence="2">Integrase</fullName>
    </submittedName>
</protein>
<organism evidence="2 3">
    <name type="scientific">Fusobacterium nucleatum subsp. polymorphum</name>
    <name type="common">Fusobacterium polymorphum</name>
    <dbReference type="NCBI Taxonomy" id="76857"/>
    <lineage>
        <taxon>Bacteria</taxon>
        <taxon>Fusobacteriati</taxon>
        <taxon>Fusobacteriota</taxon>
        <taxon>Fusobacteriia</taxon>
        <taxon>Fusobacteriales</taxon>
        <taxon>Fusobacteriaceae</taxon>
        <taxon>Fusobacterium</taxon>
    </lineage>
</organism>
<dbReference type="EMBL" id="NJGI01000007">
    <property type="protein sequence ID" value="PGH19972.1"/>
    <property type="molecule type" value="Genomic_DNA"/>
</dbReference>
<dbReference type="Gene3D" id="2.30.30.130">
    <property type="entry name" value="Transposase, Mu, C-terminal"/>
    <property type="match status" value="1"/>
</dbReference>
<dbReference type="InterPro" id="IPR001584">
    <property type="entry name" value="Integrase_cat-core"/>
</dbReference>
<dbReference type="Pfam" id="PF00665">
    <property type="entry name" value="rve"/>
    <property type="match status" value="1"/>
</dbReference>
<accession>A0A2B7YGF9</accession>
<dbReference type="RefSeq" id="WP_098703721.1">
    <property type="nucleotide sequence ID" value="NZ_NJGI01000007.1"/>
</dbReference>
<reference evidence="2 3" key="1">
    <citation type="submission" date="2017-06" db="EMBL/GenBank/DDBJ databases">
        <title>Genome sequencing of Fusobacterium nucleatum subsp. polymorphum KCOM 1232 (=ChDC F37).</title>
        <authorList>
            <person name="Kook J.-K."/>
            <person name="Park S.-N."/>
            <person name="Lim Y.K."/>
            <person name="Roh H."/>
        </authorList>
    </citation>
    <scope>NUCLEOTIDE SEQUENCE [LARGE SCALE GENOMIC DNA]</scope>
    <source>
        <strain evidence="3">KCOM 1232 ( ChDC F37)</strain>
    </source>
</reference>
<feature type="domain" description="Integrase catalytic" evidence="1">
    <location>
        <begin position="239"/>
        <end position="467"/>
    </location>
</feature>
<dbReference type="Pfam" id="PF09299">
    <property type="entry name" value="Mu-transpos_C"/>
    <property type="match status" value="1"/>
</dbReference>
<evidence type="ECO:0000313" key="3">
    <source>
        <dbReference type="Proteomes" id="UP000222862"/>
    </source>
</evidence>
<dbReference type="SUPFAM" id="SSF50610">
    <property type="entry name" value="mu transposase, C-terminal domain"/>
    <property type="match status" value="1"/>
</dbReference>
<dbReference type="GO" id="GO:0003676">
    <property type="term" value="F:nucleic acid binding"/>
    <property type="evidence" value="ECO:0007669"/>
    <property type="project" value="InterPro"/>
</dbReference>
<proteinExistence type="predicted"/>
<comment type="caution">
    <text evidence="2">The sequence shown here is derived from an EMBL/GenBank/DDBJ whole genome shotgun (WGS) entry which is preliminary data.</text>
</comment>
<dbReference type="AlphaFoldDB" id="A0A2B7YGF9"/>
<evidence type="ECO:0000313" key="2">
    <source>
        <dbReference type="EMBL" id="PGH19972.1"/>
    </source>
</evidence>
<dbReference type="InterPro" id="IPR012337">
    <property type="entry name" value="RNaseH-like_sf"/>
</dbReference>
<dbReference type="InterPro" id="IPR015378">
    <property type="entry name" value="Transposase-like_Mu_C"/>
</dbReference>
<dbReference type="Gene3D" id="3.30.420.10">
    <property type="entry name" value="Ribonuclease H-like superfamily/Ribonuclease H"/>
    <property type="match status" value="1"/>
</dbReference>
<dbReference type="GO" id="GO:0015074">
    <property type="term" value="P:DNA integration"/>
    <property type="evidence" value="ECO:0007669"/>
    <property type="project" value="InterPro"/>
</dbReference>
<sequence>MTKEYLLEDLQRLFEKTRTQALRFAQLQGWTVEKKKIGKVYKNVYKASEVDAYRASLVEVKEEKEKKVATRTVAKKEATAIDELPSWNQRVANARFILCMKLEEKYEEGGDSKEEIIKKFVKEASKNYPQQLEILKKLTVPTLRRWWGIYIKNKHNPLALASGHGTTKGIRRVKEEVLETAKMLYFSKNKPKITFVFERIVAMFGVEAISYGTLRNYLNKDINIIEKNKARMGSKEFKDTHTPYIERSYEDIKAGEVWMSDGHDLEMMCYQGNRKKANGERYFGSPKLIVWIDVKSRFIVGWSLAWSETTEAIAIALKRGIEKYGVPQHIYTDNGKAYKSKVLKGTDELNGIYASLGIDVDHAKAYNAQAKHIERWFVDFKESFTKEFATYKGGNIIERPEHLRSFAMQKLDKGEILEQWELEELIEKFIETKNHNYYALRRAAGLKAHRGRGMNNRTPLEVFEEENPVANRRMLSEQEIRLLFLYEEIRTIKQNGIEFMGNTYVNEYLYYHQTEKAKIKYDPHDLTYIYVYQETGEFLCKAEQLGLAGWKDVTAIKTHKKRLQKISKLSKEIMGIREDIRDDLGLIDSTIVEETKTIANKKNKEKEKILIGEGIYLED</sequence>
<dbReference type="PROSITE" id="PS50994">
    <property type="entry name" value="INTEGRASE"/>
    <property type="match status" value="1"/>
</dbReference>
<dbReference type="Proteomes" id="UP000222862">
    <property type="component" value="Unassembled WGS sequence"/>
</dbReference>
<gene>
    <name evidence="2" type="ORF">RN96_12775</name>
</gene>
<dbReference type="InterPro" id="IPR009004">
    <property type="entry name" value="Transposase_Mu_C"/>
</dbReference>
<name>A0A2B7YGF9_FUSNP</name>